<name>A0A369QHT9_9BACT</name>
<protein>
    <submittedName>
        <fullName evidence="1">Uncharacterized protein</fullName>
    </submittedName>
</protein>
<reference evidence="1 2" key="1">
    <citation type="submission" date="2018-04" db="EMBL/GenBank/DDBJ databases">
        <title>Adhaeribacter sp. HMF7616 genome sequencing and assembly.</title>
        <authorList>
            <person name="Kang H."/>
            <person name="Kang J."/>
            <person name="Cha I."/>
            <person name="Kim H."/>
            <person name="Joh K."/>
        </authorList>
    </citation>
    <scope>NUCLEOTIDE SEQUENCE [LARGE SCALE GENOMIC DNA]</scope>
    <source>
        <strain evidence="1 2">HMF7616</strain>
    </source>
</reference>
<dbReference type="AlphaFoldDB" id="A0A369QHT9"/>
<accession>A0A369QHT9</accession>
<evidence type="ECO:0000313" key="1">
    <source>
        <dbReference type="EMBL" id="RDC62847.1"/>
    </source>
</evidence>
<dbReference type="EMBL" id="QASA01000001">
    <property type="protein sequence ID" value="RDC62847.1"/>
    <property type="molecule type" value="Genomic_DNA"/>
</dbReference>
<evidence type="ECO:0000313" key="2">
    <source>
        <dbReference type="Proteomes" id="UP000253919"/>
    </source>
</evidence>
<gene>
    <name evidence="1" type="ORF">AHMF7616_01441</name>
</gene>
<dbReference type="Proteomes" id="UP000253919">
    <property type="component" value="Unassembled WGS sequence"/>
</dbReference>
<sequence length="58" mass="6810">MELNNYPTTQQEDYETLAKNLNILADALSQEQANHYLHHPETINQLTEQALQFLRKLI</sequence>
<comment type="caution">
    <text evidence="1">The sequence shown here is derived from an EMBL/GenBank/DDBJ whole genome shotgun (WGS) entry which is preliminary data.</text>
</comment>
<dbReference type="RefSeq" id="WP_158546115.1">
    <property type="nucleotide sequence ID" value="NZ_QASA01000001.1"/>
</dbReference>
<keyword evidence="2" id="KW-1185">Reference proteome</keyword>
<proteinExistence type="predicted"/>
<organism evidence="1 2">
    <name type="scientific">Adhaeribacter pallidiroseus</name>
    <dbReference type="NCBI Taxonomy" id="2072847"/>
    <lineage>
        <taxon>Bacteria</taxon>
        <taxon>Pseudomonadati</taxon>
        <taxon>Bacteroidota</taxon>
        <taxon>Cytophagia</taxon>
        <taxon>Cytophagales</taxon>
        <taxon>Hymenobacteraceae</taxon>
        <taxon>Adhaeribacter</taxon>
    </lineage>
</organism>